<keyword evidence="2" id="KW-0812">Transmembrane</keyword>
<dbReference type="Proteomes" id="UP000006048">
    <property type="component" value="Chromosome"/>
</dbReference>
<dbReference type="GO" id="GO:0016791">
    <property type="term" value="F:phosphatase activity"/>
    <property type="evidence" value="ECO:0007669"/>
    <property type="project" value="TreeGrafter"/>
</dbReference>
<dbReference type="GO" id="GO:0016020">
    <property type="term" value="C:membrane"/>
    <property type="evidence" value="ECO:0007669"/>
    <property type="project" value="InterPro"/>
</dbReference>
<dbReference type="PANTHER" id="PTHR43156">
    <property type="entry name" value="STAGE II SPORULATION PROTEIN E-RELATED"/>
    <property type="match status" value="1"/>
</dbReference>
<dbReference type="PANTHER" id="PTHR43156:SF2">
    <property type="entry name" value="STAGE II SPORULATION PROTEIN E"/>
    <property type="match status" value="1"/>
</dbReference>
<evidence type="ECO:0000256" key="1">
    <source>
        <dbReference type="ARBA" id="ARBA00022801"/>
    </source>
</evidence>
<feature type="transmembrane region" description="Helical" evidence="2">
    <location>
        <begin position="168"/>
        <end position="191"/>
    </location>
</feature>
<gene>
    <name evidence="4" type="ordered locus">Turpa_2354</name>
</gene>
<dbReference type="SMART" id="SM00331">
    <property type="entry name" value="PP2C_SIG"/>
    <property type="match status" value="1"/>
</dbReference>
<evidence type="ECO:0000313" key="4">
    <source>
        <dbReference type="EMBL" id="AFM12997.1"/>
    </source>
</evidence>
<dbReference type="Gene3D" id="3.60.40.10">
    <property type="entry name" value="PPM-type phosphatase domain"/>
    <property type="match status" value="1"/>
</dbReference>
<dbReference type="InterPro" id="IPR001932">
    <property type="entry name" value="PPM-type_phosphatase-like_dom"/>
</dbReference>
<dbReference type="HOGENOM" id="CLU_526692_0_0_12"/>
<dbReference type="AlphaFoldDB" id="I4B6U0"/>
<dbReference type="OrthoDB" id="9802500at2"/>
<dbReference type="InterPro" id="IPR003660">
    <property type="entry name" value="HAMP_dom"/>
</dbReference>
<name>I4B6U0_TURPD</name>
<dbReference type="CDD" id="cd06225">
    <property type="entry name" value="HAMP"/>
    <property type="match status" value="1"/>
</dbReference>
<dbReference type="Pfam" id="PF07228">
    <property type="entry name" value="SpoIIE"/>
    <property type="match status" value="1"/>
</dbReference>
<organism evidence="4 5">
    <name type="scientific">Turneriella parva (strain ATCC BAA-1111 / DSM 21527 / NCTC 11395 / H)</name>
    <name type="common">Leptospira parva</name>
    <dbReference type="NCBI Taxonomy" id="869212"/>
    <lineage>
        <taxon>Bacteria</taxon>
        <taxon>Pseudomonadati</taxon>
        <taxon>Spirochaetota</taxon>
        <taxon>Spirochaetia</taxon>
        <taxon>Leptospirales</taxon>
        <taxon>Leptospiraceae</taxon>
        <taxon>Turneriella</taxon>
    </lineage>
</organism>
<dbReference type="Gene3D" id="6.10.340.10">
    <property type="match status" value="1"/>
</dbReference>
<dbReference type="InterPro" id="IPR036457">
    <property type="entry name" value="PPM-type-like_dom_sf"/>
</dbReference>
<keyword evidence="2" id="KW-0472">Membrane</keyword>
<dbReference type="GO" id="GO:0007165">
    <property type="term" value="P:signal transduction"/>
    <property type="evidence" value="ECO:0007669"/>
    <property type="project" value="InterPro"/>
</dbReference>
<dbReference type="InterPro" id="IPR052016">
    <property type="entry name" value="Bact_Sigma-Reg"/>
</dbReference>
<keyword evidence="1" id="KW-0378">Hydrolase</keyword>
<keyword evidence="2" id="KW-1133">Transmembrane helix</keyword>
<evidence type="ECO:0000259" key="3">
    <source>
        <dbReference type="PROSITE" id="PS50885"/>
    </source>
</evidence>
<dbReference type="PATRIC" id="fig|869212.3.peg.2368"/>
<dbReference type="RefSeq" id="WP_014803503.1">
    <property type="nucleotide sequence ID" value="NC_018020.1"/>
</dbReference>
<protein>
    <submittedName>
        <fullName evidence="4">Protein serine/threonine phosphatase with extracellular sensor</fullName>
    </submittedName>
</protein>
<feature type="domain" description="HAMP" evidence="3">
    <location>
        <begin position="192"/>
        <end position="245"/>
    </location>
</feature>
<evidence type="ECO:0000313" key="5">
    <source>
        <dbReference type="Proteomes" id="UP000006048"/>
    </source>
</evidence>
<feature type="transmembrane region" description="Helical" evidence="2">
    <location>
        <begin position="12"/>
        <end position="34"/>
    </location>
</feature>
<dbReference type="PROSITE" id="PS50885">
    <property type="entry name" value="HAMP"/>
    <property type="match status" value="1"/>
</dbReference>
<dbReference type="SUPFAM" id="SSF81606">
    <property type="entry name" value="PP2C-like"/>
    <property type="match status" value="1"/>
</dbReference>
<proteinExistence type="predicted"/>
<dbReference type="KEGG" id="tpx:Turpa_2354"/>
<dbReference type="Pfam" id="PF00672">
    <property type="entry name" value="HAMP"/>
    <property type="match status" value="1"/>
</dbReference>
<dbReference type="SUPFAM" id="SSF158472">
    <property type="entry name" value="HAMP domain-like"/>
    <property type="match status" value="1"/>
</dbReference>
<dbReference type="EMBL" id="CP002959">
    <property type="protein sequence ID" value="AFM12997.1"/>
    <property type="molecule type" value="Genomic_DNA"/>
</dbReference>
<dbReference type="SMART" id="SM00304">
    <property type="entry name" value="HAMP"/>
    <property type="match status" value="1"/>
</dbReference>
<accession>I4B6U0</accession>
<dbReference type="STRING" id="869212.Turpa_2354"/>
<evidence type="ECO:0000256" key="2">
    <source>
        <dbReference type="SAM" id="Phobius"/>
    </source>
</evidence>
<reference evidence="4 5" key="1">
    <citation type="submission" date="2012-06" db="EMBL/GenBank/DDBJ databases">
        <title>The complete chromosome of genome of Turneriella parva DSM 21527.</title>
        <authorList>
            <consortium name="US DOE Joint Genome Institute (JGI-PGF)"/>
            <person name="Lucas S."/>
            <person name="Han J."/>
            <person name="Lapidus A."/>
            <person name="Bruce D."/>
            <person name="Goodwin L."/>
            <person name="Pitluck S."/>
            <person name="Peters L."/>
            <person name="Kyrpides N."/>
            <person name="Mavromatis K."/>
            <person name="Ivanova N."/>
            <person name="Mikhailova N."/>
            <person name="Chertkov O."/>
            <person name="Detter J.C."/>
            <person name="Tapia R."/>
            <person name="Han C."/>
            <person name="Land M."/>
            <person name="Hauser L."/>
            <person name="Markowitz V."/>
            <person name="Cheng J.-F."/>
            <person name="Hugenholtz P."/>
            <person name="Woyke T."/>
            <person name="Wu D."/>
            <person name="Gronow S."/>
            <person name="Wellnitz S."/>
            <person name="Brambilla E."/>
            <person name="Klenk H.-P."/>
            <person name="Eisen J.A."/>
        </authorList>
    </citation>
    <scope>NUCLEOTIDE SEQUENCE [LARGE SCALE GENOMIC DNA]</scope>
    <source>
        <strain evidence="5">ATCC BAA-1111 / DSM 21527 / NCTC 11395 / H</strain>
    </source>
</reference>
<keyword evidence="5" id="KW-1185">Reference proteome</keyword>
<sequence>MQAGRRRRISIVTKIFSVFLAITALDISLIYILIGSGQIDLISRNGLLMAENSALRIAHELRSPMMLANLKDVSAGPLVQKLRAEGLPGLKSCGINRGDEKLAAPLMPQVVKALRLYESERRLFIADLNRTDFTANLFVPVATGEGVADTVLTCSLELASLRESFQRLMHLALVILAVTLLAQAVLALFVYRVIIRRLRSLEGASQKLAAGDFSGEYKEVGRADEIDNLAETFYQMKDALADKTRVLEDTLLRLEKANFDLEGDLILGEEIQRSILPEAGTGKTIEWVATYRPVGRVSGDFYDVFELPGGATGILQFDASGHGVPAALLTMMAKISFAEAVQKHATPALAMAHVNDELSLHLQKTGNFLTAFYAVISQEGKLTYCNAAHTQVLLLKENGMCELLDPTSLSVGFAPLGGADFHNGEATFAPGDRLLIYTDGVTETRDSQGVAFGLERLAKLAGEHAAKPLIEMHKTIETEWQSAVSPKAIEDDVTLLSIARI</sequence>